<dbReference type="PANTHER" id="PTHR31563:SF13">
    <property type="entry name" value="ION CHANNEL POLLUX-LIKE 1-RELATED"/>
    <property type="match status" value="1"/>
</dbReference>
<dbReference type="Proteomes" id="UP001318860">
    <property type="component" value="Unassembled WGS sequence"/>
</dbReference>
<evidence type="ECO:0000256" key="4">
    <source>
        <dbReference type="ARBA" id="ARBA00023136"/>
    </source>
</evidence>
<dbReference type="EMBL" id="JABTTQ020000003">
    <property type="protein sequence ID" value="KAK6161411.1"/>
    <property type="molecule type" value="Genomic_DNA"/>
</dbReference>
<dbReference type="PANTHER" id="PTHR31563">
    <property type="entry name" value="ION CHANNEL POLLUX-RELATED"/>
    <property type="match status" value="1"/>
</dbReference>
<evidence type="ECO:0000259" key="6">
    <source>
        <dbReference type="Pfam" id="PF06241"/>
    </source>
</evidence>
<keyword evidence="2 5" id="KW-0812">Transmembrane</keyword>
<proteinExistence type="predicted"/>
<reference evidence="7 8" key="1">
    <citation type="journal article" date="2021" name="Comput. Struct. Biotechnol. J.">
        <title>De novo genome assembly of the potent medicinal plant Rehmannia glutinosa using nanopore technology.</title>
        <authorList>
            <person name="Ma L."/>
            <person name="Dong C."/>
            <person name="Song C."/>
            <person name="Wang X."/>
            <person name="Zheng X."/>
            <person name="Niu Y."/>
            <person name="Chen S."/>
            <person name="Feng W."/>
        </authorList>
    </citation>
    <scope>NUCLEOTIDE SEQUENCE [LARGE SCALE GENOMIC DNA]</scope>
    <source>
        <strain evidence="7">DH-2019</strain>
    </source>
</reference>
<feature type="transmembrane region" description="Helical" evidence="5">
    <location>
        <begin position="125"/>
        <end position="148"/>
    </location>
</feature>
<evidence type="ECO:0000313" key="7">
    <source>
        <dbReference type="EMBL" id="KAK6161411.1"/>
    </source>
</evidence>
<comment type="caution">
    <text evidence="7">The sequence shown here is derived from an EMBL/GenBank/DDBJ whole genome shotgun (WGS) entry which is preliminary data.</text>
</comment>
<gene>
    <name evidence="7" type="ORF">DH2020_004792</name>
</gene>
<name>A0ABR0XQG3_REHGL</name>
<keyword evidence="4 5" id="KW-0472">Membrane</keyword>
<accession>A0ABR0XQG3</accession>
<dbReference type="Pfam" id="PF06241">
    <property type="entry name" value="Castor_Poll_mid"/>
    <property type="match status" value="1"/>
</dbReference>
<evidence type="ECO:0000256" key="2">
    <source>
        <dbReference type="ARBA" id="ARBA00022692"/>
    </source>
</evidence>
<dbReference type="InterPro" id="IPR044849">
    <property type="entry name" value="CASTOR/POLLUX/SYM8-like"/>
</dbReference>
<evidence type="ECO:0000313" key="8">
    <source>
        <dbReference type="Proteomes" id="UP001318860"/>
    </source>
</evidence>
<keyword evidence="3 5" id="KW-1133">Transmembrane helix</keyword>
<keyword evidence="8" id="KW-1185">Reference proteome</keyword>
<protein>
    <recommendedName>
        <fullName evidence="6">CASTOR/POLLUX/SYM8 ion channel conserved domain-containing protein</fullName>
    </recommendedName>
</protein>
<feature type="domain" description="CASTOR/POLLUX/SYM8 ion channel conserved" evidence="6">
    <location>
        <begin position="254"/>
        <end position="300"/>
    </location>
</feature>
<sequence>MILLLANEVNGRLFIYNIVDPLCLARKLEDEDGGPQLLMASLSSYFLVRLIQLYSKNTAVEVVRKSLYYAVRTFGASNSPFACMSNSLSKPTPLQLDVSLPSFQDIRWNVARLVYLFNIQLERNVATFFIVLLVACFSFVIIGGFLFFKFRLREGAQVQVLETDHIIICGVNSRLSFVLKQLNKYHEFAVRLGTATASCSLSLTKSFERAAASQARAIIILPTKEDRYEVDSDAFLSVLALQPLPEMASVPTIVEAVVCGLYRGGRIYFHPNDEEVLKETDKVLFIAPVHGKKKPQLSYPHDVEDNDSINNVETLKQNSEFLNRALDITRERLENIVKRPKRSGSKASDWCLGPKECVLVLGWRPEVVEMIQEYDNYLGPGSVLEILSDVPLDDRYKACKLAGQGKLKNIRVSHRVIAVGNPMEYDTLEDTIINLQRSFNKEEEFSFSIAVISDKEWQVGDPSRADKNSAYSLLLAENICGKLGVKITRIRPSLTYIAAEEVMSLVTAQVAENVELNDDIGLYMKQGENPSFNELSERANLRREVAIGYIKSNRKVINPIPKSEPLSLALSDSLIVISELEAEQPMPV</sequence>
<evidence type="ECO:0000256" key="3">
    <source>
        <dbReference type="ARBA" id="ARBA00022989"/>
    </source>
</evidence>
<comment type="subcellular location">
    <subcellularLocation>
        <location evidence="1">Membrane</location>
        <topology evidence="1">Multi-pass membrane protein</topology>
    </subcellularLocation>
</comment>
<dbReference type="InterPro" id="IPR010420">
    <property type="entry name" value="CASTOR/POLLUX/SYM8_dom"/>
</dbReference>
<evidence type="ECO:0000256" key="5">
    <source>
        <dbReference type="SAM" id="Phobius"/>
    </source>
</evidence>
<evidence type="ECO:0000256" key="1">
    <source>
        <dbReference type="ARBA" id="ARBA00004141"/>
    </source>
</evidence>
<organism evidence="7 8">
    <name type="scientific">Rehmannia glutinosa</name>
    <name type="common">Chinese foxglove</name>
    <dbReference type="NCBI Taxonomy" id="99300"/>
    <lineage>
        <taxon>Eukaryota</taxon>
        <taxon>Viridiplantae</taxon>
        <taxon>Streptophyta</taxon>
        <taxon>Embryophyta</taxon>
        <taxon>Tracheophyta</taxon>
        <taxon>Spermatophyta</taxon>
        <taxon>Magnoliopsida</taxon>
        <taxon>eudicotyledons</taxon>
        <taxon>Gunneridae</taxon>
        <taxon>Pentapetalae</taxon>
        <taxon>asterids</taxon>
        <taxon>lamiids</taxon>
        <taxon>Lamiales</taxon>
        <taxon>Orobanchaceae</taxon>
        <taxon>Rehmannieae</taxon>
        <taxon>Rehmannia</taxon>
    </lineage>
</organism>